<dbReference type="EMBL" id="DAAUQX010000059">
    <property type="protein sequence ID" value="HAF2130311.1"/>
    <property type="molecule type" value="Genomic_DNA"/>
</dbReference>
<sequence length="152" mass="16945">MFTWTYSEQITTLATPEQIWAVWQDAASWPCWDRKLEWVRLEGKFVVGAVGRMKPSGGPGVKFCLSEVVPLRAFSCVAKLPLTRLVFSHEYLSPQEGDGTAKIRHSVTMNGLLAPLFGRLTGRKIKKHLRLAMQELSLQALTGDKTSVCQPG</sequence>
<proteinExistence type="predicted"/>
<protein>
    <recommendedName>
        <fullName evidence="2">Polyketide cyclase</fullName>
    </recommendedName>
</protein>
<dbReference type="SUPFAM" id="SSF55961">
    <property type="entry name" value="Bet v1-like"/>
    <property type="match status" value="1"/>
</dbReference>
<dbReference type="AlphaFoldDB" id="A0A743P9F9"/>
<evidence type="ECO:0000313" key="1">
    <source>
        <dbReference type="EMBL" id="HAF2130311.1"/>
    </source>
</evidence>
<reference evidence="1" key="2">
    <citation type="submission" date="2020-02" db="EMBL/GenBank/DDBJ databases">
        <authorList>
            <consortium name="NCBI Pathogen Detection Project"/>
        </authorList>
    </citation>
    <scope>NUCLEOTIDE SEQUENCE</scope>
    <source>
        <strain evidence="1">MA.CK_00/00001968</strain>
    </source>
</reference>
<name>A0A743P9F9_SALER</name>
<reference evidence="1" key="1">
    <citation type="journal article" date="2018" name="Genome Biol.">
        <title>SKESA: strategic k-mer extension for scrupulous assemblies.</title>
        <authorList>
            <person name="Souvorov A."/>
            <person name="Agarwala R."/>
            <person name="Lipman D.J."/>
        </authorList>
    </citation>
    <scope>NUCLEOTIDE SEQUENCE</scope>
    <source>
        <strain evidence="1">MA.CK_00/00001968</strain>
    </source>
</reference>
<accession>A0A743P9F9</accession>
<comment type="caution">
    <text evidence="1">The sequence shown here is derived from an EMBL/GenBank/DDBJ whole genome shotgun (WGS) entry which is preliminary data.</text>
</comment>
<dbReference type="InterPro" id="IPR023393">
    <property type="entry name" value="START-like_dom_sf"/>
</dbReference>
<dbReference type="InterPro" id="IPR019587">
    <property type="entry name" value="Polyketide_cyclase/dehydratase"/>
</dbReference>
<evidence type="ECO:0008006" key="2">
    <source>
        <dbReference type="Google" id="ProtNLM"/>
    </source>
</evidence>
<gene>
    <name evidence="1" type="ORF">G9F27_004588</name>
</gene>
<dbReference type="Pfam" id="PF10604">
    <property type="entry name" value="Polyketide_cyc2"/>
    <property type="match status" value="1"/>
</dbReference>
<dbReference type="Gene3D" id="3.30.530.20">
    <property type="match status" value="1"/>
</dbReference>
<organism evidence="1">
    <name type="scientific">Salmonella enterica</name>
    <name type="common">Salmonella choleraesuis</name>
    <dbReference type="NCBI Taxonomy" id="28901"/>
    <lineage>
        <taxon>Bacteria</taxon>
        <taxon>Pseudomonadati</taxon>
        <taxon>Pseudomonadota</taxon>
        <taxon>Gammaproteobacteria</taxon>
        <taxon>Enterobacterales</taxon>
        <taxon>Enterobacteriaceae</taxon>
        <taxon>Salmonella</taxon>
    </lineage>
</organism>